<reference evidence="1 2" key="1">
    <citation type="journal article" date="2018" name="PLoS ONE">
        <title>The draft genome of Kipferlia bialata reveals reductive genome evolution in fornicate parasites.</title>
        <authorList>
            <person name="Tanifuji G."/>
            <person name="Takabayashi S."/>
            <person name="Kume K."/>
            <person name="Takagi M."/>
            <person name="Nakayama T."/>
            <person name="Kamikawa R."/>
            <person name="Inagaki Y."/>
            <person name="Hashimoto T."/>
        </authorList>
    </citation>
    <scope>NUCLEOTIDE SEQUENCE [LARGE SCALE GENOMIC DNA]</scope>
    <source>
        <strain evidence="1">NY0173</strain>
    </source>
</reference>
<sequence>MYVPHPRYGASPNRDSTVRRGWKVRHSRVGAELFESVDMRHIKSSLLDSLFLRASPRHPLAGISGLYLANDINAWVYELLSSGALLVDYCEAFAKGASVPDDKETPDPNDPLLESAMSLLQKRGALMQTRRHTESDEKLVSATLVQERSLVTRKGTLSGDSVFSINPYLTRSHLPILDMDKRQTVSSNMRCSSNYEGDVVPPSCTKDTDMLQQYGYSLKKPILGVKAQVKVLDVTAPVCGGWSPSISSMTHDVLLLLGVAEFLDPGSVSRLTSMPGLQRTLSAAVTDILD</sequence>
<keyword evidence="2" id="KW-1185">Reference proteome</keyword>
<accession>A0A9K3D480</accession>
<dbReference type="AlphaFoldDB" id="A0A9K3D480"/>
<organism evidence="1 2">
    <name type="scientific">Kipferlia bialata</name>
    <dbReference type="NCBI Taxonomy" id="797122"/>
    <lineage>
        <taxon>Eukaryota</taxon>
        <taxon>Metamonada</taxon>
        <taxon>Carpediemonas-like organisms</taxon>
        <taxon>Kipferlia</taxon>
    </lineage>
</organism>
<dbReference type="EMBL" id="BDIP01002880">
    <property type="protein sequence ID" value="GIQ86959.1"/>
    <property type="molecule type" value="Genomic_DNA"/>
</dbReference>
<evidence type="ECO:0000313" key="1">
    <source>
        <dbReference type="EMBL" id="GIQ86959.1"/>
    </source>
</evidence>
<name>A0A9K3D480_9EUKA</name>
<proteinExistence type="predicted"/>
<gene>
    <name evidence="1" type="ORF">KIPB_008906</name>
</gene>
<protein>
    <submittedName>
        <fullName evidence="1">Uncharacterized protein</fullName>
    </submittedName>
</protein>
<dbReference type="Proteomes" id="UP000265618">
    <property type="component" value="Unassembled WGS sequence"/>
</dbReference>
<comment type="caution">
    <text evidence="1">The sequence shown here is derived from an EMBL/GenBank/DDBJ whole genome shotgun (WGS) entry which is preliminary data.</text>
</comment>
<evidence type="ECO:0000313" key="2">
    <source>
        <dbReference type="Proteomes" id="UP000265618"/>
    </source>
</evidence>